<keyword evidence="2" id="KW-1185">Reference proteome</keyword>
<organism evidence="1 2">
    <name type="scientific">Cyclotella atomus</name>
    <dbReference type="NCBI Taxonomy" id="382360"/>
    <lineage>
        <taxon>Eukaryota</taxon>
        <taxon>Sar</taxon>
        <taxon>Stramenopiles</taxon>
        <taxon>Ochrophyta</taxon>
        <taxon>Bacillariophyta</taxon>
        <taxon>Coscinodiscophyceae</taxon>
        <taxon>Thalassiosirophycidae</taxon>
        <taxon>Stephanodiscales</taxon>
        <taxon>Stephanodiscaceae</taxon>
        <taxon>Cyclotella</taxon>
    </lineage>
</organism>
<dbReference type="AlphaFoldDB" id="A0ABD3Q7T7"/>
<evidence type="ECO:0000313" key="2">
    <source>
        <dbReference type="Proteomes" id="UP001530400"/>
    </source>
</evidence>
<reference evidence="1 2" key="1">
    <citation type="submission" date="2024-10" db="EMBL/GenBank/DDBJ databases">
        <title>Updated reference genomes for cyclostephanoid diatoms.</title>
        <authorList>
            <person name="Roberts W.R."/>
            <person name="Alverson A.J."/>
        </authorList>
    </citation>
    <scope>NUCLEOTIDE SEQUENCE [LARGE SCALE GENOMIC DNA]</scope>
    <source>
        <strain evidence="1 2">AJA010-31</strain>
    </source>
</reference>
<proteinExistence type="predicted"/>
<evidence type="ECO:0000313" key="1">
    <source>
        <dbReference type="EMBL" id="KAL3796323.1"/>
    </source>
</evidence>
<dbReference type="Proteomes" id="UP001530400">
    <property type="component" value="Unassembled WGS sequence"/>
</dbReference>
<protein>
    <submittedName>
        <fullName evidence="1">Uncharacterized protein</fullName>
    </submittedName>
</protein>
<sequence length="375" mass="42474">MPLVEKKDKINGVHYHFSSCKKFDNQFGNRLATIYGIKMIAYAINVPFTFICRMIKVPIGAAYLMQLNSLEPGPVPRRDGMEYSAEEAWQRFSQGVFPHYTYINLLEQAMQEKGHLFKIGIVTAPFKGDKLRVLPDKAYTSLSELIVTHLIAAIKHEFPEAEASQQPPELDHRVLSAHSASSKGCHTSTFCPYALLARENLGFMYKPVGGQNVWVHNAAISHKDFRLFETPMLNGLVISNNKYWLHKQDPIVRNIDIIQGPIFRFKDKVTKVVTQEREQETKPFVFDPRTVEGKSFEDAEGLQGDGTYLLLHEEFHQGPSGTCTPFVEQKDLIKRLNSDQPGPAPNRNGVQHSVEDVCHECDGLICGWTKMNLDL</sequence>
<gene>
    <name evidence="1" type="ORF">ACHAWO_008992</name>
</gene>
<name>A0ABD3Q7T7_9STRA</name>
<accession>A0ABD3Q7T7</accession>
<dbReference type="EMBL" id="JALLPJ020000297">
    <property type="protein sequence ID" value="KAL3796323.1"/>
    <property type="molecule type" value="Genomic_DNA"/>
</dbReference>
<comment type="caution">
    <text evidence="1">The sequence shown here is derived from an EMBL/GenBank/DDBJ whole genome shotgun (WGS) entry which is preliminary data.</text>
</comment>